<evidence type="ECO:0000313" key="2">
    <source>
        <dbReference type="EMBL" id="KAF9514676.1"/>
    </source>
</evidence>
<evidence type="ECO:0000256" key="1">
    <source>
        <dbReference type="SAM" id="MobiDB-lite"/>
    </source>
</evidence>
<protein>
    <recommendedName>
        <fullName evidence="4">VHS domain-containing protein</fullName>
    </recommendedName>
</protein>
<dbReference type="Proteomes" id="UP000886523">
    <property type="component" value="Unassembled WGS sequence"/>
</dbReference>
<dbReference type="InterPro" id="IPR008942">
    <property type="entry name" value="ENTH_VHS"/>
</dbReference>
<evidence type="ECO:0000313" key="3">
    <source>
        <dbReference type="Proteomes" id="UP000886523"/>
    </source>
</evidence>
<sequence length="152" mass="17146">MASDPLTNDRVKKKLMSVLWSWHHQFKDDPKMRLIAGLYHACGGPGAKQVVSRILNSTSTEHIRDHTHQAIKSAPSASPASPTSPRFEAPRRKAEEGARERKEAERREREAAKRKTKVEKEATPRKARVGVFDTGTTKRKTFDLEKVGGYNK</sequence>
<keyword evidence="3" id="KW-1185">Reference proteome</keyword>
<dbReference type="AlphaFoldDB" id="A0A9P6AZ47"/>
<proteinExistence type="predicted"/>
<gene>
    <name evidence="2" type="ORF">BS47DRAFT_855811</name>
</gene>
<evidence type="ECO:0008006" key="4">
    <source>
        <dbReference type="Google" id="ProtNLM"/>
    </source>
</evidence>
<dbReference type="SUPFAM" id="SSF48464">
    <property type="entry name" value="ENTH/VHS domain"/>
    <property type="match status" value="1"/>
</dbReference>
<reference evidence="2" key="1">
    <citation type="journal article" date="2020" name="Nat. Commun.">
        <title>Large-scale genome sequencing of mycorrhizal fungi provides insights into the early evolution of symbiotic traits.</title>
        <authorList>
            <person name="Miyauchi S."/>
            <person name="Kiss E."/>
            <person name="Kuo A."/>
            <person name="Drula E."/>
            <person name="Kohler A."/>
            <person name="Sanchez-Garcia M."/>
            <person name="Morin E."/>
            <person name="Andreopoulos B."/>
            <person name="Barry K.W."/>
            <person name="Bonito G."/>
            <person name="Buee M."/>
            <person name="Carver A."/>
            <person name="Chen C."/>
            <person name="Cichocki N."/>
            <person name="Clum A."/>
            <person name="Culley D."/>
            <person name="Crous P.W."/>
            <person name="Fauchery L."/>
            <person name="Girlanda M."/>
            <person name="Hayes R.D."/>
            <person name="Keri Z."/>
            <person name="LaButti K."/>
            <person name="Lipzen A."/>
            <person name="Lombard V."/>
            <person name="Magnuson J."/>
            <person name="Maillard F."/>
            <person name="Murat C."/>
            <person name="Nolan M."/>
            <person name="Ohm R.A."/>
            <person name="Pangilinan J."/>
            <person name="Pereira M.F."/>
            <person name="Perotto S."/>
            <person name="Peter M."/>
            <person name="Pfister S."/>
            <person name="Riley R."/>
            <person name="Sitrit Y."/>
            <person name="Stielow J.B."/>
            <person name="Szollosi G."/>
            <person name="Zifcakova L."/>
            <person name="Stursova M."/>
            <person name="Spatafora J.W."/>
            <person name="Tedersoo L."/>
            <person name="Vaario L.M."/>
            <person name="Yamada A."/>
            <person name="Yan M."/>
            <person name="Wang P."/>
            <person name="Xu J."/>
            <person name="Bruns T."/>
            <person name="Baldrian P."/>
            <person name="Vilgalys R."/>
            <person name="Dunand C."/>
            <person name="Henrissat B."/>
            <person name="Grigoriev I.V."/>
            <person name="Hibbett D."/>
            <person name="Nagy L.G."/>
            <person name="Martin F.M."/>
        </authorList>
    </citation>
    <scope>NUCLEOTIDE SEQUENCE</scope>
    <source>
        <strain evidence="2">UP504</strain>
    </source>
</reference>
<feature type="compositionally biased region" description="Low complexity" evidence="1">
    <location>
        <begin position="73"/>
        <end position="85"/>
    </location>
</feature>
<dbReference type="EMBL" id="MU128958">
    <property type="protein sequence ID" value="KAF9514676.1"/>
    <property type="molecule type" value="Genomic_DNA"/>
</dbReference>
<feature type="region of interest" description="Disordered" evidence="1">
    <location>
        <begin position="56"/>
        <end position="152"/>
    </location>
</feature>
<dbReference type="OrthoDB" id="3233701at2759"/>
<feature type="compositionally biased region" description="Basic and acidic residues" evidence="1">
    <location>
        <begin position="88"/>
        <end position="124"/>
    </location>
</feature>
<organism evidence="2 3">
    <name type="scientific">Hydnum rufescens UP504</name>
    <dbReference type="NCBI Taxonomy" id="1448309"/>
    <lineage>
        <taxon>Eukaryota</taxon>
        <taxon>Fungi</taxon>
        <taxon>Dikarya</taxon>
        <taxon>Basidiomycota</taxon>
        <taxon>Agaricomycotina</taxon>
        <taxon>Agaricomycetes</taxon>
        <taxon>Cantharellales</taxon>
        <taxon>Hydnaceae</taxon>
        <taxon>Hydnum</taxon>
    </lineage>
</organism>
<accession>A0A9P6AZ47</accession>
<name>A0A9P6AZ47_9AGAM</name>
<comment type="caution">
    <text evidence="2">The sequence shown here is derived from an EMBL/GenBank/DDBJ whole genome shotgun (WGS) entry which is preliminary data.</text>
</comment>